<dbReference type="InterPro" id="IPR002213">
    <property type="entry name" value="UDP_glucos_trans"/>
</dbReference>
<dbReference type="InterPro" id="IPR035595">
    <property type="entry name" value="UDP_glycos_trans_CS"/>
</dbReference>
<dbReference type="EMBL" id="KI536661">
    <property type="protein sequence ID" value="ESR56417.1"/>
    <property type="molecule type" value="Genomic_DNA"/>
</dbReference>
<evidence type="ECO:0000256" key="2">
    <source>
        <dbReference type="ARBA" id="ARBA00022676"/>
    </source>
</evidence>
<dbReference type="SMR" id="V4TSJ3"/>
<dbReference type="PANTHER" id="PTHR11926:SF1560">
    <property type="entry name" value="UDP-GLYCOSYLTRANSFERASE 74E1-RELATED"/>
    <property type="match status" value="1"/>
</dbReference>
<keyword evidence="8" id="KW-1185">Reference proteome</keyword>
<feature type="compositionally biased region" description="Pro residues" evidence="6">
    <location>
        <begin position="8"/>
        <end position="19"/>
    </location>
</feature>
<evidence type="ECO:0000256" key="5">
    <source>
        <dbReference type="RuleBase" id="RU362057"/>
    </source>
</evidence>
<protein>
    <recommendedName>
        <fullName evidence="5">Glycosyltransferase</fullName>
        <ecNumber evidence="5">2.4.1.-</ecNumber>
    </recommendedName>
</protein>
<dbReference type="Gramene" id="ESR56417">
    <property type="protein sequence ID" value="ESR56417"/>
    <property type="gene ID" value="CICLE_v10019770mg"/>
</dbReference>
<dbReference type="SUPFAM" id="SSF53756">
    <property type="entry name" value="UDP-Glycosyltransferase/glycogen phosphorylase"/>
    <property type="match status" value="1"/>
</dbReference>
<dbReference type="InParanoid" id="V4TSJ3"/>
<dbReference type="PROSITE" id="PS00375">
    <property type="entry name" value="UDPGT"/>
    <property type="match status" value="1"/>
</dbReference>
<evidence type="ECO:0000256" key="4">
    <source>
        <dbReference type="RuleBase" id="RU003718"/>
    </source>
</evidence>
<dbReference type="CDD" id="cd03784">
    <property type="entry name" value="GT1_Gtf-like"/>
    <property type="match status" value="1"/>
</dbReference>
<dbReference type="FunFam" id="3.40.50.2000:FF:000129">
    <property type="entry name" value="Glycosyltransferase"/>
    <property type="match status" value="1"/>
</dbReference>
<reference evidence="7 8" key="1">
    <citation type="submission" date="2013-10" db="EMBL/GenBank/DDBJ databases">
        <authorList>
            <consortium name="International Citrus Genome Consortium"/>
            <person name="Jenkins J."/>
            <person name="Schmutz J."/>
            <person name="Prochnik S."/>
            <person name="Rokhsar D."/>
            <person name="Gmitter F."/>
            <person name="Ollitrault P."/>
            <person name="Machado M."/>
            <person name="Talon M."/>
            <person name="Wincker P."/>
            <person name="Jaillon O."/>
            <person name="Morgante M."/>
        </authorList>
    </citation>
    <scope>NUCLEOTIDE SEQUENCE</scope>
    <source>
        <strain evidence="8">cv. Clemenules</strain>
    </source>
</reference>
<feature type="compositionally biased region" description="Polar residues" evidence="6">
    <location>
        <begin position="35"/>
        <end position="49"/>
    </location>
</feature>
<dbReference type="STRING" id="85681.V4TSJ3"/>
<name>V4TSJ3_CITCL</name>
<dbReference type="GO" id="GO:0080044">
    <property type="term" value="F:quercetin 7-O-glucosyltransferase activity"/>
    <property type="evidence" value="ECO:0007669"/>
    <property type="project" value="TreeGrafter"/>
</dbReference>
<dbReference type="FunCoup" id="V4TSJ3">
    <property type="interactions" value="83"/>
</dbReference>
<dbReference type="PANTHER" id="PTHR11926">
    <property type="entry name" value="GLUCOSYL/GLUCURONOSYL TRANSFERASES"/>
    <property type="match status" value="1"/>
</dbReference>
<comment type="similarity">
    <text evidence="1 4">Belongs to the UDP-glycosyltransferase family.</text>
</comment>
<dbReference type="Gene3D" id="3.40.50.2000">
    <property type="entry name" value="Glycogen Phosphorylase B"/>
    <property type="match status" value="2"/>
</dbReference>
<dbReference type="Pfam" id="PF00201">
    <property type="entry name" value="UDPGT"/>
    <property type="match status" value="1"/>
</dbReference>
<organism evidence="7 8">
    <name type="scientific">Citrus clementina</name>
    <name type="common">Clementine</name>
    <name type="synonym">Citrus deliciosa x Citrus sinensis</name>
    <dbReference type="NCBI Taxonomy" id="85681"/>
    <lineage>
        <taxon>Eukaryota</taxon>
        <taxon>Viridiplantae</taxon>
        <taxon>Streptophyta</taxon>
        <taxon>Embryophyta</taxon>
        <taxon>Tracheophyta</taxon>
        <taxon>Spermatophyta</taxon>
        <taxon>Magnoliopsida</taxon>
        <taxon>eudicotyledons</taxon>
        <taxon>Gunneridae</taxon>
        <taxon>Pentapetalae</taxon>
        <taxon>rosids</taxon>
        <taxon>malvids</taxon>
        <taxon>Sapindales</taxon>
        <taxon>Rutaceae</taxon>
        <taxon>Aurantioideae</taxon>
        <taxon>Citrus</taxon>
    </lineage>
</organism>
<gene>
    <name evidence="7" type="ORF">CICLE_v10019770mg</name>
</gene>
<dbReference type="OMA" id="FFWFAKE"/>
<dbReference type="AlphaFoldDB" id="V4TSJ3"/>
<keyword evidence="2 4" id="KW-0328">Glycosyltransferase</keyword>
<evidence type="ECO:0000313" key="8">
    <source>
        <dbReference type="Proteomes" id="UP000030687"/>
    </source>
</evidence>
<evidence type="ECO:0000256" key="6">
    <source>
        <dbReference type="SAM" id="MobiDB-lite"/>
    </source>
</evidence>
<dbReference type="FunFam" id="3.40.50.2000:FF:000091">
    <property type="entry name" value="Glycosyltransferase"/>
    <property type="match status" value="1"/>
</dbReference>
<sequence>MGMGRLVPSPPLPSPPLPIAIPKNELEGQPETEPRSSNRLTTMAQTQSQPRPHIAVLNFPFSTHASSVLSIIKRLAVSSPTALFTFFSTPQSNKALFSTGQQRHLPSNVKPYDVSDGVPEGHVFSGKRQEDIELFMNAADANFRKAVEAAVAETGRPLTCLVTDAFIWFAAEMAREWNNVPWVPCWPAGPNSLSAHLYTDIIRDKIGTQSQNQDQQLIHFIPGMNKIRVADLPEGVVSGDLDSVFSVMLHQMGRQLPKAAAVFINSFEELDPELTNHLKTKFNNKFLSVGPFKLLLASDQQPSSATDLDDEYGCLAWLDKQKKKPASVAYVSFGTVATPSPNEIVAIAEALEASKVPFIWSLRHRSQANLPNGFLERTRSDGIVVDWATQVNVLAHEAVGVFVTHCGWGSILESIAAGVPMIGRPFFGDQRINGRMMEQIWGVGIAVDGGGICTKEGLLSSLDLILCQEKGIKIREKVTKLKQLCQNAIGPGGSSMQNLDALVDMISRSY</sequence>
<dbReference type="KEGG" id="cic:CICLE_v10019770mg"/>
<keyword evidence="3 4" id="KW-0808">Transferase</keyword>
<dbReference type="eggNOG" id="KOG1192">
    <property type="taxonomic scope" value="Eukaryota"/>
</dbReference>
<evidence type="ECO:0000256" key="3">
    <source>
        <dbReference type="ARBA" id="ARBA00022679"/>
    </source>
</evidence>
<evidence type="ECO:0000313" key="7">
    <source>
        <dbReference type="EMBL" id="ESR56417.1"/>
    </source>
</evidence>
<accession>V4TSJ3</accession>
<proteinExistence type="inferred from homology"/>
<feature type="region of interest" description="Disordered" evidence="6">
    <location>
        <begin position="1"/>
        <end position="49"/>
    </location>
</feature>
<dbReference type="GO" id="GO:0080043">
    <property type="term" value="F:quercetin 3-O-glucosyltransferase activity"/>
    <property type="evidence" value="ECO:0007669"/>
    <property type="project" value="UniProtKB-ARBA"/>
</dbReference>
<dbReference type="EC" id="2.4.1.-" evidence="5"/>
<dbReference type="Proteomes" id="UP000030687">
    <property type="component" value="Unassembled WGS sequence"/>
</dbReference>
<evidence type="ECO:0000256" key="1">
    <source>
        <dbReference type="ARBA" id="ARBA00009995"/>
    </source>
</evidence>